<feature type="region of interest" description="Disordered" evidence="1">
    <location>
        <begin position="406"/>
        <end position="456"/>
    </location>
</feature>
<dbReference type="GO" id="GO:0016887">
    <property type="term" value="F:ATP hydrolysis activity"/>
    <property type="evidence" value="ECO:0007669"/>
    <property type="project" value="InterPro"/>
</dbReference>
<dbReference type="RefSeq" id="WP_184415251.1">
    <property type="nucleotide sequence ID" value="NZ_JACIGE010000014.1"/>
</dbReference>
<dbReference type="SUPFAM" id="SSF52540">
    <property type="entry name" value="P-loop containing nucleoside triphosphate hydrolases"/>
    <property type="match status" value="1"/>
</dbReference>
<accession>A0A840G345</accession>
<evidence type="ECO:0000313" key="4">
    <source>
        <dbReference type="Proteomes" id="UP000587070"/>
    </source>
</evidence>
<reference evidence="3 4" key="1">
    <citation type="submission" date="2020-08" db="EMBL/GenBank/DDBJ databases">
        <title>Genome sequencing of Purple Non-Sulfur Bacteria from various extreme environments.</title>
        <authorList>
            <person name="Mayer M."/>
        </authorList>
    </citation>
    <scope>NUCLEOTIDE SEQUENCE [LARGE SCALE GENOMIC DNA]</scope>
    <source>
        <strain evidence="3 4">2761</strain>
    </source>
</reference>
<dbReference type="EMBL" id="JACIGE010000014">
    <property type="protein sequence ID" value="MBB4248784.1"/>
    <property type="molecule type" value="Genomic_DNA"/>
</dbReference>
<sequence>MQSARTEIGPIYRSIGVPDIDDNPLLAHLRLPPENDSEAFLALGLQAKFNPEERELPTSIRRLRVNRLRRFFVPSLPAHRRALIGITSQMFDSYMARNPMTPEGQAILYGGPTSEPFRSTISFVAGHSGMGKSTLLDRILSYAGNQVCRHTTFRETEFPETQILWLRRNLPEHCTLGTLCSTFGDHTDNVLRTTLYGGIFSKLKGDRSLYLKEIRKIVTNHHVGMLVLDEFQNLSLMGVGAAKIIALLVNLRDELGLPIVVIGTYKALKLLEGTMSSARRLCEGGFFDLERPMSHEDDAWDLLCSAAWKYQWVRKPVEYSNEVAEALYDVSQGISGIMLSVLAAAQLAAMEDDGVETVDADLIRKVYLERMSPLHPAIRILQSGDPRLMDQFDDLYRNAYPTIDRSEDEMGACEHPSEVEASADSEAPPDSQTPNAKTKAKPGQRPLQGPEATSALTEEQIRKLVMADSINDLLPLLDR</sequence>
<dbReference type="InterPro" id="IPR049945">
    <property type="entry name" value="AAA_22"/>
</dbReference>
<protein>
    <recommendedName>
        <fullName evidence="2">ORC1/DEAH AAA+ ATPase domain-containing protein</fullName>
    </recommendedName>
</protein>
<feature type="domain" description="ORC1/DEAH AAA+ ATPase" evidence="2">
    <location>
        <begin position="120"/>
        <end position="271"/>
    </location>
</feature>
<dbReference type="AlphaFoldDB" id="A0A840G345"/>
<gene>
    <name evidence="3" type="ORF">GGD90_003184</name>
</gene>
<evidence type="ECO:0000313" key="3">
    <source>
        <dbReference type="EMBL" id="MBB4248784.1"/>
    </source>
</evidence>
<keyword evidence="4" id="KW-1185">Reference proteome</keyword>
<name>A0A840G345_RHOTE</name>
<dbReference type="Gene3D" id="3.40.50.300">
    <property type="entry name" value="P-loop containing nucleotide triphosphate hydrolases"/>
    <property type="match status" value="1"/>
</dbReference>
<evidence type="ECO:0000256" key="1">
    <source>
        <dbReference type="SAM" id="MobiDB-lite"/>
    </source>
</evidence>
<evidence type="ECO:0000259" key="2">
    <source>
        <dbReference type="Pfam" id="PF13401"/>
    </source>
</evidence>
<dbReference type="Pfam" id="PF13401">
    <property type="entry name" value="AAA_22"/>
    <property type="match status" value="1"/>
</dbReference>
<dbReference type="InterPro" id="IPR027417">
    <property type="entry name" value="P-loop_NTPase"/>
</dbReference>
<organism evidence="3 4">
    <name type="scientific">Rhodocyclus tenuis</name>
    <name type="common">Rhodospirillum tenue</name>
    <dbReference type="NCBI Taxonomy" id="1066"/>
    <lineage>
        <taxon>Bacteria</taxon>
        <taxon>Pseudomonadati</taxon>
        <taxon>Pseudomonadota</taxon>
        <taxon>Betaproteobacteria</taxon>
        <taxon>Rhodocyclales</taxon>
        <taxon>Rhodocyclaceae</taxon>
        <taxon>Rhodocyclus</taxon>
    </lineage>
</organism>
<comment type="caution">
    <text evidence="3">The sequence shown here is derived from an EMBL/GenBank/DDBJ whole genome shotgun (WGS) entry which is preliminary data.</text>
</comment>
<proteinExistence type="predicted"/>
<dbReference type="Proteomes" id="UP000587070">
    <property type="component" value="Unassembled WGS sequence"/>
</dbReference>